<sequence>MSTMTVMTPKLVVFTIAVREPIAELYSDIELINAFCNLDGNNTKSEEMINMHPAKSETRTGLHESIR</sequence>
<evidence type="ECO:0000313" key="3">
    <source>
        <dbReference type="Proteomes" id="UP000789390"/>
    </source>
</evidence>
<reference evidence="2" key="1">
    <citation type="submission" date="2021-11" db="EMBL/GenBank/DDBJ databases">
        <authorList>
            <person name="Schell T."/>
        </authorList>
    </citation>
    <scope>NUCLEOTIDE SEQUENCE</scope>
    <source>
        <strain evidence="2">M5</strain>
    </source>
</reference>
<evidence type="ECO:0000256" key="1">
    <source>
        <dbReference type="SAM" id="MobiDB-lite"/>
    </source>
</evidence>
<protein>
    <submittedName>
        <fullName evidence="2">Uncharacterized protein</fullName>
    </submittedName>
</protein>
<organism evidence="2 3">
    <name type="scientific">Daphnia galeata</name>
    <dbReference type="NCBI Taxonomy" id="27404"/>
    <lineage>
        <taxon>Eukaryota</taxon>
        <taxon>Metazoa</taxon>
        <taxon>Ecdysozoa</taxon>
        <taxon>Arthropoda</taxon>
        <taxon>Crustacea</taxon>
        <taxon>Branchiopoda</taxon>
        <taxon>Diplostraca</taxon>
        <taxon>Cladocera</taxon>
        <taxon>Anomopoda</taxon>
        <taxon>Daphniidae</taxon>
        <taxon>Daphnia</taxon>
    </lineage>
</organism>
<name>A0A8J2W539_9CRUS</name>
<proteinExistence type="predicted"/>
<dbReference type="Proteomes" id="UP000789390">
    <property type="component" value="Unassembled WGS sequence"/>
</dbReference>
<dbReference type="EMBL" id="CAKKLH010000190">
    <property type="protein sequence ID" value="CAH0105609.1"/>
    <property type="molecule type" value="Genomic_DNA"/>
</dbReference>
<feature type="region of interest" description="Disordered" evidence="1">
    <location>
        <begin position="47"/>
        <end position="67"/>
    </location>
</feature>
<evidence type="ECO:0000313" key="2">
    <source>
        <dbReference type="EMBL" id="CAH0105609.1"/>
    </source>
</evidence>
<dbReference type="OrthoDB" id="10331402at2759"/>
<keyword evidence="3" id="KW-1185">Reference proteome</keyword>
<accession>A0A8J2W539</accession>
<comment type="caution">
    <text evidence="2">The sequence shown here is derived from an EMBL/GenBank/DDBJ whole genome shotgun (WGS) entry which is preliminary data.</text>
</comment>
<dbReference type="AlphaFoldDB" id="A0A8J2W539"/>
<gene>
    <name evidence="2" type="ORF">DGAL_LOCUS8666</name>
</gene>